<feature type="domain" description="DUF5753" evidence="2">
    <location>
        <begin position="15"/>
        <end position="65"/>
    </location>
</feature>
<evidence type="ECO:0000256" key="1">
    <source>
        <dbReference type="SAM" id="MobiDB-lite"/>
    </source>
</evidence>
<sequence>MTTTAPDVFTGGQEALTTEEATNATWQYAPGTVPGLLQTPGYATAVANSLPHLDRGRQDRFRLRIEPVLHGRPHVGRREQLGDHPGVTVRDVREQPSDTGGGGDGEAGRQQGPSVEPGGGIAVGRSPRDRGVGVPAAGHTGYPAADTLLGLAGPAQDAAEISSWASRRSFHHTSLTSGAAVMAGSALGGAPATRSNT</sequence>
<dbReference type="RefSeq" id="WP_330091759.1">
    <property type="nucleotide sequence ID" value="NZ_JAUZMY010000010.1"/>
</dbReference>
<proteinExistence type="predicted"/>
<comment type="caution">
    <text evidence="3">The sequence shown here is derived from an EMBL/GenBank/DDBJ whole genome shotgun (WGS) entry which is preliminary data.</text>
</comment>
<evidence type="ECO:0000313" key="3">
    <source>
        <dbReference type="EMBL" id="MEE2037968.1"/>
    </source>
</evidence>
<keyword evidence="4" id="KW-1185">Reference proteome</keyword>
<dbReference type="Pfam" id="PF19054">
    <property type="entry name" value="DUF5753"/>
    <property type="match status" value="1"/>
</dbReference>
<dbReference type="Proteomes" id="UP001356095">
    <property type="component" value="Unassembled WGS sequence"/>
</dbReference>
<accession>A0ABU7K6V0</accession>
<gene>
    <name evidence="3" type="ORF">Q8791_12145</name>
</gene>
<reference evidence="3 4" key="1">
    <citation type="submission" date="2023-08" db="EMBL/GenBank/DDBJ databases">
        <authorList>
            <person name="Girao M."/>
            <person name="Carvalho M.F."/>
        </authorList>
    </citation>
    <scope>NUCLEOTIDE SEQUENCE [LARGE SCALE GENOMIC DNA]</scope>
    <source>
        <strain evidence="3 4">CT-R113</strain>
    </source>
</reference>
<evidence type="ECO:0000313" key="4">
    <source>
        <dbReference type="Proteomes" id="UP001356095"/>
    </source>
</evidence>
<evidence type="ECO:0000259" key="2">
    <source>
        <dbReference type="Pfam" id="PF19054"/>
    </source>
</evidence>
<name>A0ABU7K6V0_9ACTN</name>
<protein>
    <submittedName>
        <fullName evidence="3">Scr1 family TA system antitoxin-like transcriptional regulator</fullName>
    </submittedName>
</protein>
<organism evidence="3 4">
    <name type="scientific">Nocardiopsis codii</name>
    <dbReference type="NCBI Taxonomy" id="3065942"/>
    <lineage>
        <taxon>Bacteria</taxon>
        <taxon>Bacillati</taxon>
        <taxon>Actinomycetota</taxon>
        <taxon>Actinomycetes</taxon>
        <taxon>Streptosporangiales</taxon>
        <taxon>Nocardiopsidaceae</taxon>
        <taxon>Nocardiopsis</taxon>
    </lineage>
</organism>
<dbReference type="EMBL" id="JAUZMY010000010">
    <property type="protein sequence ID" value="MEE2037968.1"/>
    <property type="molecule type" value="Genomic_DNA"/>
</dbReference>
<feature type="region of interest" description="Disordered" evidence="1">
    <location>
        <begin position="72"/>
        <end position="138"/>
    </location>
</feature>
<dbReference type="InterPro" id="IPR043917">
    <property type="entry name" value="DUF5753"/>
</dbReference>